<dbReference type="SUPFAM" id="SSF53448">
    <property type="entry name" value="Nucleotide-diphospho-sugar transferases"/>
    <property type="match status" value="1"/>
</dbReference>
<reference evidence="1 2" key="1">
    <citation type="submission" date="2015-11" db="EMBL/GenBank/DDBJ databases">
        <authorList>
            <person name="Sahl J."/>
            <person name="Wagner D."/>
            <person name="Keim P."/>
        </authorList>
    </citation>
    <scope>NUCLEOTIDE SEQUENCE [LARGE SCALE GENOMIC DNA]</scope>
    <source>
        <strain evidence="1 2">BDU18</strain>
    </source>
</reference>
<comment type="caution">
    <text evidence="1">The sequence shown here is derived from an EMBL/GenBank/DDBJ whole genome shotgun (WGS) entry which is preliminary data.</text>
</comment>
<dbReference type="Proteomes" id="UP000070255">
    <property type="component" value="Unassembled WGS sequence"/>
</dbReference>
<accession>A0ABR5T5B1</accession>
<protein>
    <recommendedName>
        <fullName evidence="3">Glycosyltransferase (GlcNAc)</fullName>
    </recommendedName>
</protein>
<evidence type="ECO:0008006" key="3">
    <source>
        <dbReference type="Google" id="ProtNLM"/>
    </source>
</evidence>
<dbReference type="PANTHER" id="PTHR34496:SF10">
    <property type="entry name" value="GLCNAC TRANSFERASE"/>
    <property type="match status" value="1"/>
</dbReference>
<dbReference type="Pfam" id="PF11397">
    <property type="entry name" value="GlcNAc"/>
    <property type="match status" value="1"/>
</dbReference>
<evidence type="ECO:0000313" key="2">
    <source>
        <dbReference type="Proteomes" id="UP000070255"/>
    </source>
</evidence>
<proteinExistence type="predicted"/>
<dbReference type="EMBL" id="LNJQ01000004">
    <property type="protein sequence ID" value="KWZ37309.1"/>
    <property type="molecule type" value="Genomic_DNA"/>
</dbReference>
<organism evidence="1 2">
    <name type="scientific">Burkholderia savannae</name>
    <dbReference type="NCBI Taxonomy" id="1637837"/>
    <lineage>
        <taxon>Bacteria</taxon>
        <taxon>Pseudomonadati</taxon>
        <taxon>Pseudomonadota</taxon>
        <taxon>Betaproteobacteria</taxon>
        <taxon>Burkholderiales</taxon>
        <taxon>Burkholderiaceae</taxon>
        <taxon>Burkholderia</taxon>
        <taxon>pseudomallei group</taxon>
    </lineage>
</organism>
<dbReference type="InterPro" id="IPR029044">
    <property type="entry name" value="Nucleotide-diphossugar_trans"/>
</dbReference>
<sequence length="455" mass="53126">MDQSIFVQMASYRDPQLIPTLVDLIERAVRPEALRIVVCRQYTLHETVGEFFAHGFSQWRTDTSGRYPIHTLTYAGASIELIDVPHHESQGACWARNLIQQHYNDERYTLQLDSHHCFVDGWDDQVIEMIESLRPFSRKPVLTAYLPGYQPDKPRETVVTPHEAPRIMYLHRFTPEGIVLFRSKAIPNWEKRRHPVPARFYSAHFAFADGHFSTAVQHDPHLFFLGEEISIAARAFTHGYDLYHPHRVIAWHEYSRKERPRFWQDHTAETMANGTVKQNWEELDFRSLARTRALLGVDGTPRNGIEFEPYDFGTARTLRDYEAYAGVSFAHRGVQQALIDGLIPEHGATAYASEEEWKATLKRAHDIRTWAHQSRFSDVLPRLHRCEISARDTDEFPLHTETIDAGEFRRHQSHEWFDRHLVFTTELNRLPADYLIDFFDASGQLLRRIKRSIRA</sequence>
<dbReference type="InterPro" id="IPR021067">
    <property type="entry name" value="Glycosyltransferase"/>
</dbReference>
<name>A0ABR5T5B1_9BURK</name>
<dbReference type="RefSeq" id="WP_038745878.1">
    <property type="nucleotide sequence ID" value="NZ_CP013418.1"/>
</dbReference>
<gene>
    <name evidence="1" type="ORF">WS72_20150</name>
</gene>
<dbReference type="PANTHER" id="PTHR34496">
    <property type="entry name" value="GLCNAC TRANSFERASE-RELATED"/>
    <property type="match status" value="1"/>
</dbReference>
<keyword evidence="2" id="KW-1185">Reference proteome</keyword>
<evidence type="ECO:0000313" key="1">
    <source>
        <dbReference type="EMBL" id="KWZ37309.1"/>
    </source>
</evidence>